<dbReference type="SUPFAM" id="SSF141868">
    <property type="entry name" value="EAL domain-like"/>
    <property type="match status" value="1"/>
</dbReference>
<evidence type="ECO:0000313" key="2">
    <source>
        <dbReference type="Proteomes" id="UP000673394"/>
    </source>
</evidence>
<comment type="caution">
    <text evidence="1">The sequence shown here is derived from an EMBL/GenBank/DDBJ whole genome shotgun (WGS) entry which is preliminary data.</text>
</comment>
<sequence>MVDVDERIYAFEALARFISEDGVLLYLNQVFSTAKARGRLYALDRLCRMKAVEAAAPLRAKTFINFIPTFIYSPEYCLKSTVELTSRSNIELRCSFLKWSKPRKQRICRI</sequence>
<dbReference type="EMBL" id="JAGKSP010000009">
    <property type="protein sequence ID" value="MBP3965092.1"/>
    <property type="molecule type" value="Genomic_DNA"/>
</dbReference>
<evidence type="ECO:0008006" key="3">
    <source>
        <dbReference type="Google" id="ProtNLM"/>
    </source>
</evidence>
<proteinExistence type="predicted"/>
<protein>
    <recommendedName>
        <fullName evidence="3">EAL domain-containing protein</fullName>
    </recommendedName>
</protein>
<dbReference type="Gene3D" id="3.20.20.450">
    <property type="entry name" value="EAL domain"/>
    <property type="match status" value="1"/>
</dbReference>
<gene>
    <name evidence="1" type="ORF">I8J30_20410</name>
</gene>
<organism evidence="1 2">
    <name type="scientific">Paenibacillus lignilyticus</name>
    <dbReference type="NCBI Taxonomy" id="1172615"/>
    <lineage>
        <taxon>Bacteria</taxon>
        <taxon>Bacillati</taxon>
        <taxon>Bacillota</taxon>
        <taxon>Bacilli</taxon>
        <taxon>Bacillales</taxon>
        <taxon>Paenibacillaceae</taxon>
        <taxon>Paenibacillus</taxon>
    </lineage>
</organism>
<reference evidence="1 2" key="1">
    <citation type="submission" date="2021-04" db="EMBL/GenBank/DDBJ databases">
        <title>Paenibacillus sp. DLE-14 whole genome sequence.</title>
        <authorList>
            <person name="Ham Y.J."/>
        </authorList>
    </citation>
    <scope>NUCLEOTIDE SEQUENCE [LARGE SCALE GENOMIC DNA]</scope>
    <source>
        <strain evidence="1 2">DLE-14</strain>
    </source>
</reference>
<accession>A0ABS5CH00</accession>
<keyword evidence="2" id="KW-1185">Reference proteome</keyword>
<evidence type="ECO:0000313" key="1">
    <source>
        <dbReference type="EMBL" id="MBP3965092.1"/>
    </source>
</evidence>
<dbReference type="Proteomes" id="UP000673394">
    <property type="component" value="Unassembled WGS sequence"/>
</dbReference>
<dbReference type="InterPro" id="IPR035919">
    <property type="entry name" value="EAL_sf"/>
</dbReference>
<name>A0ABS5CH00_9BACL</name>